<proteinExistence type="predicted"/>
<sequence length="457" mass="51644">MECLDLSLSATATGAIMRRNCTRVRIGGRLRPGSRGSGSSGRSRNSDSVSSSAGSSDEGETATGCIRTGDLSVANLCPENTTEMEENGFPRSASASSHSSSISNDSISGTHHQLLQPLTSALNHISANPNLYSRDSFPFTAHQQQQLVDYQRLLIQQQQTIDKRREQQNLRHHSDEDDSEDEDDRRQFFMGAKRRRSDGKNGESESKRRHLEGEEGDEDDEDDEEEGDGQESRCFDGQERRRLNEQEDERKPWDFSETSFRPEDFSNRDFHDDFHDNVKQDQLNSSLENHNSGSRTTESTTNSAQPDSVELCTLSSGNQYVKARKDISEGTRFGPYVGNWFTSDYSSVSSYELAMDRLSSEGSGMCNKVIAHVAYSRILYCSHELRESDLSSLIRVKRGKDDEDDMDSDVCFYCLVWTAENGHPNYFTKNFSYLMRNCVIFDDLEILVQSMDLFPQN</sequence>
<comment type="caution">
    <text evidence="1">The sequence shown here is derived from an EMBL/GenBank/DDBJ whole genome shotgun (WGS) entry which is preliminary data.</text>
</comment>
<accession>A0ACC2PC58</accession>
<evidence type="ECO:0000313" key="2">
    <source>
        <dbReference type="Proteomes" id="UP001239111"/>
    </source>
</evidence>
<reference evidence="1" key="1">
    <citation type="submission" date="2023-04" db="EMBL/GenBank/DDBJ databases">
        <title>A chromosome-level genome assembly of the parasitoid wasp Eretmocerus hayati.</title>
        <authorList>
            <person name="Zhong Y."/>
            <person name="Liu S."/>
            <person name="Liu Y."/>
        </authorList>
    </citation>
    <scope>NUCLEOTIDE SEQUENCE</scope>
    <source>
        <strain evidence="1">ZJU_SS_LIU_2023</strain>
    </source>
</reference>
<evidence type="ECO:0000313" key="1">
    <source>
        <dbReference type="EMBL" id="KAJ8680990.1"/>
    </source>
</evidence>
<name>A0ACC2PC58_9HYME</name>
<dbReference type="EMBL" id="CM056742">
    <property type="protein sequence ID" value="KAJ8680990.1"/>
    <property type="molecule type" value="Genomic_DNA"/>
</dbReference>
<protein>
    <submittedName>
        <fullName evidence="1">Uncharacterized protein</fullName>
    </submittedName>
</protein>
<organism evidence="1 2">
    <name type="scientific">Eretmocerus hayati</name>
    <dbReference type="NCBI Taxonomy" id="131215"/>
    <lineage>
        <taxon>Eukaryota</taxon>
        <taxon>Metazoa</taxon>
        <taxon>Ecdysozoa</taxon>
        <taxon>Arthropoda</taxon>
        <taxon>Hexapoda</taxon>
        <taxon>Insecta</taxon>
        <taxon>Pterygota</taxon>
        <taxon>Neoptera</taxon>
        <taxon>Endopterygota</taxon>
        <taxon>Hymenoptera</taxon>
        <taxon>Apocrita</taxon>
        <taxon>Proctotrupomorpha</taxon>
        <taxon>Chalcidoidea</taxon>
        <taxon>Aphelinidae</taxon>
        <taxon>Aphelininae</taxon>
        <taxon>Eretmocerus</taxon>
    </lineage>
</organism>
<keyword evidence="2" id="KW-1185">Reference proteome</keyword>
<gene>
    <name evidence="1" type="ORF">QAD02_016777</name>
</gene>
<dbReference type="Proteomes" id="UP001239111">
    <property type="component" value="Chromosome 2"/>
</dbReference>